<protein>
    <recommendedName>
        <fullName evidence="4">UDP-N-acetylglucosamine--peptide N-acetylglucosaminyltransferase stabilizing protein GtfB</fullName>
    </recommendedName>
    <alternativeName>
        <fullName evidence="4">Glycosyltransferase stabilizing protein GtfB</fullName>
    </alternativeName>
</protein>
<comment type="similarity">
    <text evidence="4">Belongs to the GtfB family.</text>
</comment>
<reference evidence="5 10" key="1">
    <citation type="submission" date="2015-09" db="EMBL/GenBank/DDBJ databases">
        <authorList>
            <consortium name="Pathogen Informatics"/>
        </authorList>
    </citation>
    <scope>NUCLEOTIDE SEQUENCE [LARGE SCALE GENOMIC DNA]</scope>
    <source>
        <strain evidence="5 10">2789STDY5834968</strain>
    </source>
</reference>
<evidence type="ECO:0000313" key="5">
    <source>
        <dbReference type="EMBL" id="CUN12622.1"/>
    </source>
</evidence>
<evidence type="ECO:0000313" key="6">
    <source>
        <dbReference type="EMBL" id="MCB6959793.1"/>
    </source>
</evidence>
<dbReference type="RefSeq" id="WP_055238254.1">
    <property type="nucleotide sequence ID" value="NZ_CYXM01000009.1"/>
</dbReference>
<organism evidence="5 10">
    <name type="scientific">Agathobacter rectalis</name>
    <dbReference type="NCBI Taxonomy" id="39491"/>
    <lineage>
        <taxon>Bacteria</taxon>
        <taxon>Bacillati</taxon>
        <taxon>Bacillota</taxon>
        <taxon>Clostridia</taxon>
        <taxon>Lachnospirales</taxon>
        <taxon>Lachnospiraceae</taxon>
        <taxon>Agathobacter</taxon>
    </lineage>
</organism>
<dbReference type="EMBL" id="JAJCJQ010000002">
    <property type="protein sequence ID" value="MCB6959793.1"/>
    <property type="molecule type" value="Genomic_DNA"/>
</dbReference>
<dbReference type="Proteomes" id="UP000286220">
    <property type="component" value="Unassembled WGS sequence"/>
</dbReference>
<dbReference type="Proteomes" id="UP000095673">
    <property type="component" value="Unassembled WGS sequence"/>
</dbReference>
<keyword evidence="5" id="KW-0808">Transferase</keyword>
<dbReference type="EMBL" id="CYXM01000009">
    <property type="protein sequence ID" value="CUN12622.1"/>
    <property type="molecule type" value="Genomic_DNA"/>
</dbReference>
<dbReference type="OrthoDB" id="2136618at2"/>
<dbReference type="Proteomes" id="UP001212823">
    <property type="component" value="Unassembled WGS sequence"/>
</dbReference>
<reference evidence="11 12" key="2">
    <citation type="submission" date="2018-08" db="EMBL/GenBank/DDBJ databases">
        <title>A genome reference for cultivated species of the human gut microbiota.</title>
        <authorList>
            <person name="Zou Y."/>
            <person name="Xue W."/>
            <person name="Luo G."/>
        </authorList>
    </citation>
    <scope>NUCLEOTIDE SEQUENCE [LARGE SCALE GENOMIC DNA]</scope>
    <source>
        <strain evidence="9 11">AM26-2LB</strain>
        <strain evidence="8 12">AM42-17AT</strain>
    </source>
</reference>
<reference evidence="7" key="4">
    <citation type="submission" date="2023-01" db="EMBL/GenBank/DDBJ databases">
        <title>Human gut microbiome strain richness.</title>
        <authorList>
            <person name="Chen-Liaw A."/>
        </authorList>
    </citation>
    <scope>NUCLEOTIDE SEQUENCE</scope>
    <source>
        <strain evidence="7">1001283st1_D2_1001283B150209_150212</strain>
    </source>
</reference>
<evidence type="ECO:0000313" key="9">
    <source>
        <dbReference type="EMBL" id="RHE99827.1"/>
    </source>
</evidence>
<comment type="pathway">
    <text evidence="1 4">Protein modification; protein glycosylation.</text>
</comment>
<keyword evidence="2 4" id="KW-1003">Cell membrane</keyword>
<dbReference type="HAMAP" id="MF_01473">
    <property type="entry name" value="GtfB"/>
    <property type="match status" value="1"/>
</dbReference>
<dbReference type="GO" id="GO:0017122">
    <property type="term" value="C:protein N-acetylglucosaminyltransferase complex"/>
    <property type="evidence" value="ECO:0007669"/>
    <property type="project" value="UniProtKB-UniRule"/>
</dbReference>
<dbReference type="EMBL" id="QSKY01000035">
    <property type="protein sequence ID" value="RHE99827.1"/>
    <property type="molecule type" value="Genomic_DNA"/>
</dbReference>
<dbReference type="Proteomes" id="UP000283501">
    <property type="component" value="Unassembled WGS sequence"/>
</dbReference>
<evidence type="ECO:0000313" key="12">
    <source>
        <dbReference type="Proteomes" id="UP000286220"/>
    </source>
</evidence>
<evidence type="ECO:0000256" key="4">
    <source>
        <dbReference type="HAMAP-Rule" id="MF_01473"/>
    </source>
</evidence>
<evidence type="ECO:0000256" key="2">
    <source>
        <dbReference type="ARBA" id="ARBA00022475"/>
    </source>
</evidence>
<reference evidence="6" key="3">
    <citation type="submission" date="2021-10" db="EMBL/GenBank/DDBJ databases">
        <title>Collection of gut derived symbiotic bacterial strains cultured from healthy donors.</title>
        <authorList>
            <person name="Lin H."/>
            <person name="Littmann E."/>
            <person name="Kohout C."/>
            <person name="Pamer E.G."/>
        </authorList>
    </citation>
    <scope>NUCLEOTIDE SEQUENCE</scope>
    <source>
        <strain evidence="6">DFI.7.28A</strain>
    </source>
</reference>
<dbReference type="NCBIfam" id="TIGR02919">
    <property type="entry name" value="accessory Sec system glycosylation chaperone GtfB"/>
    <property type="match status" value="1"/>
</dbReference>
<sequence length="457" mass="52219">MDRAVEVTHTADGITLLFDTFSGESKNLLESFKNAGAAFHAAVIEDDGFLPDDVMSVYGFFLGDYREADSLPGKPLYFNQIQIPDYWRIEGDNSSAKVMDRTRERARIFFTEPTHRRQVKIVDWLDDAGQVRLSEHYNRYGAIFCHTVFNKKGQKALRKFFDVTGREMIVENFVTGDILVRWQDKDWIFRSKTDFIAFFIRCAGLEDTAVYFNSLSYPFFASQALAPNGFRDALFWHEPVGDEIPGNMQIILHDQGTRAKRVFVSRRESYDRLIALGAPSDKVKQLGYIYSFVRENKHRPHILVCTNSENVGHLTELASLMPQMHFHVAAITEMSSKLMSAGQYDNVSLYPNVKMSVLDSLFEKCDFYLDINHEGEIVDAVHRAFLNNMLIVGYEETMHNAYYTADTNTFKESEYADMAEALNLTLAMPHLIDEALAMQKKAAVAADATDYMEILHL</sequence>
<comment type="function">
    <text evidence="4">Required for polymorphic O-glycosylation of the serine-rich repeat protein in this bacteria. A stabilizing protein that is part of the accessory SecA2/SecY2 system specifically required to export serine-rich repeat cell wall proteins usually encoded upstream in the same operon. The GtfA-GtfB complex adds GlcNAc from UDP-GlcNAc to the substrate protein, attaching the first sugar residue. Stabilizes the glycosylation activity of GtfA. Has no N-acetylglucosaminyl transferase activity on its own.</text>
</comment>
<evidence type="ECO:0000256" key="3">
    <source>
        <dbReference type="ARBA" id="ARBA00023136"/>
    </source>
</evidence>
<comment type="subcellular location">
    <subcellularLocation>
        <location evidence="4">Cell membrane</location>
        <topology evidence="4">Peripheral membrane protein</topology>
    </subcellularLocation>
</comment>
<dbReference type="EMBL" id="JAQLYE010000001">
    <property type="protein sequence ID" value="MDB8016596.1"/>
    <property type="molecule type" value="Genomic_DNA"/>
</dbReference>
<evidence type="ECO:0000313" key="10">
    <source>
        <dbReference type="Proteomes" id="UP000095673"/>
    </source>
</evidence>
<accession>A0A173UC79</accession>
<evidence type="ECO:0000313" key="7">
    <source>
        <dbReference type="EMBL" id="MDB8016596.1"/>
    </source>
</evidence>
<dbReference type="GO" id="GO:0016740">
    <property type="term" value="F:transferase activity"/>
    <property type="evidence" value="ECO:0007669"/>
    <property type="project" value="UniProtKB-KW"/>
</dbReference>
<dbReference type="InterPro" id="IPR014268">
    <property type="entry name" value="GtfB"/>
</dbReference>
<gene>
    <name evidence="4 6" type="primary">gtfB</name>
    <name evidence="9" type="ORF">DW703_15410</name>
    <name evidence="8" type="ORF">DW912_06010</name>
    <name evidence="5" type="ORF">ERS852580_02112</name>
    <name evidence="6" type="ORF">LIZ82_02620</name>
    <name evidence="7" type="ORF">PNE45_00925</name>
</gene>
<name>A0A173UC79_9FIRM</name>
<dbReference type="GO" id="GO:0005886">
    <property type="term" value="C:plasma membrane"/>
    <property type="evidence" value="ECO:0007669"/>
    <property type="project" value="UniProtKB-SubCell"/>
</dbReference>
<dbReference type="AlphaFoldDB" id="A0A173UC79"/>
<dbReference type="Proteomes" id="UP001197741">
    <property type="component" value="Unassembled WGS sequence"/>
</dbReference>
<evidence type="ECO:0000256" key="1">
    <source>
        <dbReference type="ARBA" id="ARBA00004922"/>
    </source>
</evidence>
<dbReference type="UniPathway" id="UPA00378"/>
<evidence type="ECO:0000313" key="8">
    <source>
        <dbReference type="EMBL" id="RHA92688.1"/>
    </source>
</evidence>
<evidence type="ECO:0000313" key="11">
    <source>
        <dbReference type="Proteomes" id="UP000283501"/>
    </source>
</evidence>
<dbReference type="EMBL" id="QSFZ01000005">
    <property type="protein sequence ID" value="RHA92688.1"/>
    <property type="molecule type" value="Genomic_DNA"/>
</dbReference>
<keyword evidence="3 4" id="KW-0472">Membrane</keyword>
<dbReference type="GO" id="GO:0031647">
    <property type="term" value="P:regulation of protein stability"/>
    <property type="evidence" value="ECO:0007669"/>
    <property type="project" value="UniProtKB-UniRule"/>
</dbReference>
<proteinExistence type="inferred from homology"/>
<comment type="subunit">
    <text evidence="4">Forms a heterotetramer with 2 subunits each of GtfA and GtfB. Part of the accessory SecA2/SecY2 protein translocation apparatus.</text>
</comment>